<gene>
    <name evidence="2" type="ORF">GWK16_11550</name>
</gene>
<dbReference type="PANTHER" id="PTHR38457:SF1">
    <property type="entry name" value="REGULATOR ABRB-RELATED"/>
    <property type="match status" value="1"/>
</dbReference>
<evidence type="ECO:0000256" key="1">
    <source>
        <dbReference type="SAM" id="Phobius"/>
    </source>
</evidence>
<feature type="transmembrane region" description="Helical" evidence="1">
    <location>
        <begin position="120"/>
        <end position="139"/>
    </location>
</feature>
<dbReference type="GO" id="GO:0016020">
    <property type="term" value="C:membrane"/>
    <property type="evidence" value="ECO:0007669"/>
    <property type="project" value="InterPro"/>
</dbReference>
<accession>A0A848EEW4</accession>
<dbReference type="GO" id="GO:0010468">
    <property type="term" value="P:regulation of gene expression"/>
    <property type="evidence" value="ECO:0007669"/>
    <property type="project" value="InterPro"/>
</dbReference>
<dbReference type="InterPro" id="IPR007820">
    <property type="entry name" value="AbrB_fam"/>
</dbReference>
<keyword evidence="3" id="KW-1185">Reference proteome</keyword>
<dbReference type="Pfam" id="PF05145">
    <property type="entry name" value="AbrB"/>
    <property type="match status" value="1"/>
</dbReference>
<feature type="transmembrane region" description="Helical" evidence="1">
    <location>
        <begin position="265"/>
        <end position="290"/>
    </location>
</feature>
<feature type="transmembrane region" description="Helical" evidence="1">
    <location>
        <begin position="318"/>
        <end position="342"/>
    </location>
</feature>
<dbReference type="PANTHER" id="PTHR38457">
    <property type="entry name" value="REGULATOR ABRB-RELATED"/>
    <property type="match status" value="1"/>
</dbReference>
<protein>
    <submittedName>
        <fullName evidence="2">AbrB family transcriptional regulator</fullName>
    </submittedName>
</protein>
<dbReference type="EMBL" id="JABBKX010000003">
    <property type="protein sequence ID" value="NMJ41878.1"/>
    <property type="molecule type" value="Genomic_DNA"/>
</dbReference>
<name>A0A848EEW4_9PROT</name>
<dbReference type="RefSeq" id="WP_170054110.1">
    <property type="nucleotide sequence ID" value="NZ_JABBKX010000003.1"/>
</dbReference>
<dbReference type="Proteomes" id="UP000548582">
    <property type="component" value="Unassembled WGS sequence"/>
</dbReference>
<keyword evidence="1" id="KW-1133">Transmembrane helix</keyword>
<reference evidence="2 3" key="1">
    <citation type="submission" date="2020-03" db="EMBL/GenBank/DDBJ databases">
        <authorList>
            <person name="Sun Q."/>
        </authorList>
    </citation>
    <scope>NUCLEOTIDE SEQUENCE [LARGE SCALE GENOMIC DNA]</scope>
    <source>
        <strain evidence="2 3">JC162</strain>
    </source>
</reference>
<proteinExistence type="predicted"/>
<feature type="transmembrane region" description="Helical" evidence="1">
    <location>
        <begin position="183"/>
        <end position="203"/>
    </location>
</feature>
<evidence type="ECO:0000313" key="3">
    <source>
        <dbReference type="Proteomes" id="UP000548582"/>
    </source>
</evidence>
<feature type="transmembrane region" description="Helical" evidence="1">
    <location>
        <begin position="36"/>
        <end position="59"/>
    </location>
</feature>
<feature type="transmembrane region" description="Helical" evidence="1">
    <location>
        <begin position="210"/>
        <end position="229"/>
    </location>
</feature>
<feature type="transmembrane region" description="Helical" evidence="1">
    <location>
        <begin position="151"/>
        <end position="171"/>
    </location>
</feature>
<evidence type="ECO:0000313" key="2">
    <source>
        <dbReference type="EMBL" id="NMJ41878.1"/>
    </source>
</evidence>
<organism evidence="2 3">
    <name type="scientific">Neoroseomonas marina</name>
    <dbReference type="NCBI Taxonomy" id="1232220"/>
    <lineage>
        <taxon>Bacteria</taxon>
        <taxon>Pseudomonadati</taxon>
        <taxon>Pseudomonadota</taxon>
        <taxon>Alphaproteobacteria</taxon>
        <taxon>Acetobacterales</taxon>
        <taxon>Acetobacteraceae</taxon>
        <taxon>Neoroseomonas</taxon>
    </lineage>
</organism>
<feature type="transmembrane region" description="Helical" evidence="1">
    <location>
        <begin position="79"/>
        <end position="108"/>
    </location>
</feature>
<keyword evidence="1" id="KW-0472">Membrane</keyword>
<keyword evidence="1" id="KW-0812">Transmembrane</keyword>
<sequence>MTEKTFSPRTEDYIRTALLALMGGALLHALHVPLGWMIGAMLASAYLGWRGVAAVPGLLRPAGLVVLGLGLGQTFTAPVMAAVAASLPAILVGGVASIAAGIAVIPLYRRLAGTDLRTAYYAAIPGGILTMAVLAQRAGANVGAATLSQTLRMATVVLTFPPLIALFAHGARDDAFASVLPPVAWGGLVLLLAGGIAIALLGAKAGLANAAMLAPCLLSMALSGLGWLPSSIPRWMVDLAQVAMGASLGLRLTPQALGGGPRRQALAGLVSALAVSLLLVMLGLLIGWAAGLPPVAVVLGMAPGGMPEMAVTAKALDLAVPLVLGFHLIRTIMCNLLVGPLWRGGIALGLWR</sequence>
<dbReference type="PIRSF" id="PIRSF038991">
    <property type="entry name" value="Protein_AbrB"/>
    <property type="match status" value="1"/>
</dbReference>
<comment type="caution">
    <text evidence="2">The sequence shown here is derived from an EMBL/GenBank/DDBJ whole genome shotgun (WGS) entry which is preliminary data.</text>
</comment>
<dbReference type="AlphaFoldDB" id="A0A848EEW4"/>